<comment type="caution">
    <text evidence="1">The sequence shown here is derived from an EMBL/GenBank/DDBJ whole genome shotgun (WGS) entry which is preliminary data.</text>
</comment>
<sequence length="97" mass="10761">MTSMPGVCPRLGLLLQDSCRLLEQKSPCANRTKQHMAKDCCCPVFRREARRRKLEFLPVCLQSQPISSRRIAAASAAAFFTLHLPIEPPNGPLSPTV</sequence>
<gene>
    <name evidence="1" type="ORF">EVAR_44210_1</name>
</gene>
<reference evidence="1 2" key="1">
    <citation type="journal article" date="2019" name="Commun. Biol.">
        <title>The bagworm genome reveals a unique fibroin gene that provides high tensile strength.</title>
        <authorList>
            <person name="Kono N."/>
            <person name="Nakamura H."/>
            <person name="Ohtoshi R."/>
            <person name="Tomita M."/>
            <person name="Numata K."/>
            <person name="Arakawa K."/>
        </authorList>
    </citation>
    <scope>NUCLEOTIDE SEQUENCE [LARGE SCALE GENOMIC DNA]</scope>
</reference>
<dbReference type="Proteomes" id="UP000299102">
    <property type="component" value="Unassembled WGS sequence"/>
</dbReference>
<organism evidence="1 2">
    <name type="scientific">Eumeta variegata</name>
    <name type="common">Bagworm moth</name>
    <name type="synonym">Eumeta japonica</name>
    <dbReference type="NCBI Taxonomy" id="151549"/>
    <lineage>
        <taxon>Eukaryota</taxon>
        <taxon>Metazoa</taxon>
        <taxon>Ecdysozoa</taxon>
        <taxon>Arthropoda</taxon>
        <taxon>Hexapoda</taxon>
        <taxon>Insecta</taxon>
        <taxon>Pterygota</taxon>
        <taxon>Neoptera</taxon>
        <taxon>Endopterygota</taxon>
        <taxon>Lepidoptera</taxon>
        <taxon>Glossata</taxon>
        <taxon>Ditrysia</taxon>
        <taxon>Tineoidea</taxon>
        <taxon>Psychidae</taxon>
        <taxon>Oiketicinae</taxon>
        <taxon>Eumeta</taxon>
    </lineage>
</organism>
<accession>A0A4C1W2A3</accession>
<evidence type="ECO:0000313" key="1">
    <source>
        <dbReference type="EMBL" id="GBP44682.1"/>
    </source>
</evidence>
<name>A0A4C1W2A3_EUMVA</name>
<evidence type="ECO:0000313" key="2">
    <source>
        <dbReference type="Proteomes" id="UP000299102"/>
    </source>
</evidence>
<dbReference type="AlphaFoldDB" id="A0A4C1W2A3"/>
<keyword evidence="2" id="KW-1185">Reference proteome</keyword>
<dbReference type="EMBL" id="BGZK01000456">
    <property type="protein sequence ID" value="GBP44682.1"/>
    <property type="molecule type" value="Genomic_DNA"/>
</dbReference>
<protein>
    <submittedName>
        <fullName evidence="1">Uncharacterized protein</fullName>
    </submittedName>
</protein>
<proteinExistence type="predicted"/>